<evidence type="ECO:0000256" key="3">
    <source>
        <dbReference type="ARBA" id="ARBA00023163"/>
    </source>
</evidence>
<gene>
    <name evidence="5" type="ORF">ACFQQL_04495</name>
</gene>
<dbReference type="Pfam" id="PF07729">
    <property type="entry name" value="FCD"/>
    <property type="match status" value="1"/>
</dbReference>
<dbReference type="SMART" id="SM00895">
    <property type="entry name" value="FCD"/>
    <property type="match status" value="1"/>
</dbReference>
<dbReference type="EMBL" id="JBHTCQ010000001">
    <property type="protein sequence ID" value="MFC7404360.1"/>
    <property type="molecule type" value="Genomic_DNA"/>
</dbReference>
<dbReference type="InterPro" id="IPR036388">
    <property type="entry name" value="WH-like_DNA-bd_sf"/>
</dbReference>
<dbReference type="SUPFAM" id="SSF48008">
    <property type="entry name" value="GntR ligand-binding domain-like"/>
    <property type="match status" value="1"/>
</dbReference>
<dbReference type="InterPro" id="IPR011711">
    <property type="entry name" value="GntR_C"/>
</dbReference>
<reference evidence="6" key="1">
    <citation type="journal article" date="2019" name="Int. J. Syst. Evol. Microbiol.">
        <title>The Global Catalogue of Microorganisms (GCM) 10K type strain sequencing project: providing services to taxonomists for standard genome sequencing and annotation.</title>
        <authorList>
            <consortium name="The Broad Institute Genomics Platform"/>
            <consortium name="The Broad Institute Genome Sequencing Center for Infectious Disease"/>
            <person name="Wu L."/>
            <person name="Ma J."/>
        </authorList>
    </citation>
    <scope>NUCLEOTIDE SEQUENCE [LARGE SCALE GENOMIC DNA]</scope>
    <source>
        <strain evidence="6">JCM 1490</strain>
    </source>
</reference>
<dbReference type="InterPro" id="IPR000524">
    <property type="entry name" value="Tscrpt_reg_HTH_GntR"/>
</dbReference>
<evidence type="ECO:0000256" key="2">
    <source>
        <dbReference type="ARBA" id="ARBA00023125"/>
    </source>
</evidence>
<dbReference type="SMART" id="SM00345">
    <property type="entry name" value="HTH_GNTR"/>
    <property type="match status" value="1"/>
</dbReference>
<name>A0ABW2Q4C3_9MICO</name>
<dbReference type="RefSeq" id="WP_382391674.1">
    <property type="nucleotide sequence ID" value="NZ_JBHTCQ010000001.1"/>
</dbReference>
<dbReference type="InterPro" id="IPR036390">
    <property type="entry name" value="WH_DNA-bd_sf"/>
</dbReference>
<keyword evidence="3" id="KW-0804">Transcription</keyword>
<feature type="domain" description="HTH gntR-type" evidence="4">
    <location>
        <begin position="27"/>
        <end position="94"/>
    </location>
</feature>
<dbReference type="PRINTS" id="PR00035">
    <property type="entry name" value="HTHGNTR"/>
</dbReference>
<dbReference type="Gene3D" id="1.20.120.530">
    <property type="entry name" value="GntR ligand-binding domain-like"/>
    <property type="match status" value="1"/>
</dbReference>
<keyword evidence="2" id="KW-0238">DNA-binding</keyword>
<evidence type="ECO:0000256" key="1">
    <source>
        <dbReference type="ARBA" id="ARBA00023015"/>
    </source>
</evidence>
<proteinExistence type="predicted"/>
<dbReference type="Proteomes" id="UP001596455">
    <property type="component" value="Unassembled WGS sequence"/>
</dbReference>
<organism evidence="5 6">
    <name type="scientific">Georgenia alba</name>
    <dbReference type="NCBI Taxonomy" id="2233858"/>
    <lineage>
        <taxon>Bacteria</taxon>
        <taxon>Bacillati</taxon>
        <taxon>Actinomycetota</taxon>
        <taxon>Actinomycetes</taxon>
        <taxon>Micrococcales</taxon>
        <taxon>Bogoriellaceae</taxon>
        <taxon>Georgenia</taxon>
    </lineage>
</organism>
<accession>A0ABW2Q4C3</accession>
<dbReference type="PROSITE" id="PS50949">
    <property type="entry name" value="HTH_GNTR"/>
    <property type="match status" value="1"/>
</dbReference>
<evidence type="ECO:0000313" key="6">
    <source>
        <dbReference type="Proteomes" id="UP001596455"/>
    </source>
</evidence>
<evidence type="ECO:0000313" key="5">
    <source>
        <dbReference type="EMBL" id="MFC7404360.1"/>
    </source>
</evidence>
<comment type="caution">
    <text evidence="5">The sequence shown here is derived from an EMBL/GenBank/DDBJ whole genome shotgun (WGS) entry which is preliminary data.</text>
</comment>
<dbReference type="Gene3D" id="1.10.10.10">
    <property type="entry name" value="Winged helix-like DNA-binding domain superfamily/Winged helix DNA-binding domain"/>
    <property type="match status" value="1"/>
</dbReference>
<keyword evidence="1" id="KW-0805">Transcription regulation</keyword>
<dbReference type="SUPFAM" id="SSF46785">
    <property type="entry name" value="Winged helix' DNA-binding domain"/>
    <property type="match status" value="1"/>
</dbReference>
<dbReference type="CDD" id="cd07377">
    <property type="entry name" value="WHTH_GntR"/>
    <property type="match status" value="1"/>
</dbReference>
<dbReference type="Pfam" id="PF00392">
    <property type="entry name" value="GntR"/>
    <property type="match status" value="1"/>
</dbReference>
<protein>
    <submittedName>
        <fullName evidence="5">GntR family transcriptional regulator</fullName>
    </submittedName>
</protein>
<dbReference type="PANTHER" id="PTHR43537">
    <property type="entry name" value="TRANSCRIPTIONAL REGULATOR, GNTR FAMILY"/>
    <property type="match status" value="1"/>
</dbReference>
<dbReference type="InterPro" id="IPR008920">
    <property type="entry name" value="TF_FadR/GntR_C"/>
</dbReference>
<keyword evidence="6" id="KW-1185">Reference proteome</keyword>
<sequence>MKRHEVAAQGRRLRRATELRRLTASGRNFRGVVHQELRDRIVRLELAPGAHLSENELSRELGVSRTPVRESLILLAEEGLVTVLPQVGSFVAPIDLGEITTAQFVRESLECAAIERAAQERSEADLSALEVLLDQQVADDRAQDNEAFFGHDEDFHARLMVASGFGSVWRTVGQAKAQLDRARRLSLGDVQSLATLVEQHRAILERLRERDGAGAVAALREHLRQVFTDVAQLRERRPELFAED</sequence>
<dbReference type="PANTHER" id="PTHR43537:SF5">
    <property type="entry name" value="UXU OPERON TRANSCRIPTIONAL REGULATOR"/>
    <property type="match status" value="1"/>
</dbReference>
<evidence type="ECO:0000259" key="4">
    <source>
        <dbReference type="PROSITE" id="PS50949"/>
    </source>
</evidence>